<keyword evidence="4" id="KW-0695">RNA-directed DNA polymerase</keyword>
<dbReference type="Gene3D" id="3.30.70.270">
    <property type="match status" value="1"/>
</dbReference>
<feature type="coiled-coil region" evidence="1">
    <location>
        <begin position="615"/>
        <end position="642"/>
    </location>
</feature>
<sequence>MLRVLGERSEEKVRHLMSVKVKEQKLKDIVMARNFSEVFPDDLSGLPPCQEIKFCIDLTPGAMLIVKSPYRLAPPEMEELSSQLRKLQDKGFIRSSSSPWGAPLLFLKKKDKYYQLRVHENNIPKTAFRTPYGNFEFTVMPFGLKNAPVFLGHVINGDGIHVDPSKIEAVKNWEAPRTPQRPGERIAIDFVTKLSRTSCGHDTIWIIVDQLTMSVYFLPVREDYKMDRLARLYLNEIVARRGVPISIISDRASRFTSMFWHSIQEALGTRLNISTAYHPQTNGQSERTIQTLEDMLRACVLNFGGSWDVHLPLVEFSNNNSYHSSMRCALLKALYGRNCCLPILWESYADKKRKPLEFIVGDHVLLKVSPWKGMVCFRKKGKLAPRSDNHSTTSSLLLGLDPKGECANKVFALSHINNQLENVIAAHPMIFEDVYDMPINQRVEINFQEGHHHITEERPKTDGKKIKHIRYGLFRILKKIVKNACQLKQPAYMEMYPAVIFDKLNMFEPLMLDEEPLQSFPSHDELGNEKEKMLSEATIVERNFICTSAQYYLADCVAPADRRLVWKSIRAWTTIDLMIGLDYYAHQLGLLLNLRAHQLYVDLFEYHFQADQLLHHKVEGRVDGLVEEAEELERKRAEVVDGLVNKMVKEITEGDVRNVNVNNSRGGCSYHDFLACNPKDFDGKGGAVAYTRWTKKMESVQDMSGCRDHKKVKYTAAGHATYTDRFHELARLVPHSVTPKNSMIERNVSLKKNSKKRGNGREPTKDRNVKADNKRSRTGREFATTTNLLRKSTRVRHPNVLTIIFTIIPRRLVVCVRTAIAQGTLPDIEPSNLAFSYEIEIASEQLIEINKVICGCKLEIEGHTFDIDLRPLGQGSFDVIVGMDWLSRERPKEKVRHLMSEKSDEQKLKDIVVVRNFFEVQFLRHVINDDGIHVNPSKIDVVKNWKAPSTPLEKSKTYDWGEEQERAFQTLKDKLCNTHVLALPDRPEDFVVYCDASCQGLGYLLMQKGKVIAYASQELKIHKKNYTTHDLELGAVVFALKIKRHYLYETKSVIYLADQLLHHKVEGRVDGRVEEAEELERKRAEVVDGLVNKMVKEITEDFDGKGGAIAYTRWTKKMESVQDMSGCRDHKKVKYTAGSLIAKALTWWNTQVQTRGREAAVDMTSEDFKALMREELVPHSVTPKNNMIKRYIYGLAPQIRGMVAATKPTTIQSAILKVEVLTDEAIRNVSLKKNSRGNNGNPARGRAFMKEAEEARYDPNNVTGTFTPNNHYATTLFDSGSDYSIVSTTFIPLLDIEPSNLAFSYEIEIASEKLIEINKVICGCKLKIEGHTFDIDLIPFGQGSFNSLREWPKEKVRHLMSAKSDEQKLKDIVIVRNFFELRVHMDDIPKTAFRAQYGHFEFIVMPFGLTNAPAYGLDEPKVKFLRHVISGDGIHVNPSKIDAVKNWKAPSTPLEGEEQERAFETVKDKLCNAHVLALPDRPEDFVVYCDASCQGLGYLLIQRGKVIAYASQHWRSTKRITPPMIWN</sequence>
<dbReference type="EMBL" id="BKCJ010006079">
    <property type="protein sequence ID" value="GEU70248.1"/>
    <property type="molecule type" value="Genomic_DNA"/>
</dbReference>
<dbReference type="InterPro" id="IPR012337">
    <property type="entry name" value="RNaseH-like_sf"/>
</dbReference>
<dbReference type="SUPFAM" id="SSF56672">
    <property type="entry name" value="DNA/RNA polymerases"/>
    <property type="match status" value="3"/>
</dbReference>
<accession>A0A6L2M8H4</accession>
<dbReference type="GO" id="GO:0003964">
    <property type="term" value="F:RNA-directed DNA polymerase activity"/>
    <property type="evidence" value="ECO:0007669"/>
    <property type="project" value="UniProtKB-KW"/>
</dbReference>
<protein>
    <submittedName>
        <fullName evidence="4">Putative reverse transcriptase domain-containing protein</fullName>
    </submittedName>
</protein>
<dbReference type="InterPro" id="IPR043502">
    <property type="entry name" value="DNA/RNA_pol_sf"/>
</dbReference>
<keyword evidence="1" id="KW-0175">Coiled coil</keyword>
<feature type="compositionally biased region" description="Basic and acidic residues" evidence="2">
    <location>
        <begin position="759"/>
        <end position="780"/>
    </location>
</feature>
<dbReference type="SUPFAM" id="SSF53098">
    <property type="entry name" value="Ribonuclease H-like"/>
    <property type="match status" value="1"/>
</dbReference>
<dbReference type="PANTHER" id="PTHR37984">
    <property type="entry name" value="PROTEIN CBG26694"/>
    <property type="match status" value="1"/>
</dbReference>
<evidence type="ECO:0000259" key="3">
    <source>
        <dbReference type="PROSITE" id="PS50994"/>
    </source>
</evidence>
<name>A0A6L2M8H4_TANCI</name>
<dbReference type="CDD" id="cd00303">
    <property type="entry name" value="retropepsin_like"/>
    <property type="match status" value="1"/>
</dbReference>
<dbReference type="InterPro" id="IPR036397">
    <property type="entry name" value="RNaseH_sf"/>
</dbReference>
<proteinExistence type="predicted"/>
<dbReference type="InterPro" id="IPR043128">
    <property type="entry name" value="Rev_trsase/Diguanyl_cyclase"/>
</dbReference>
<feature type="region of interest" description="Disordered" evidence="2">
    <location>
        <begin position="749"/>
        <end position="780"/>
    </location>
</feature>
<comment type="caution">
    <text evidence="4">The sequence shown here is derived from an EMBL/GenBank/DDBJ whole genome shotgun (WGS) entry which is preliminary data.</text>
</comment>
<evidence type="ECO:0000256" key="2">
    <source>
        <dbReference type="SAM" id="MobiDB-lite"/>
    </source>
</evidence>
<dbReference type="Pfam" id="PF08284">
    <property type="entry name" value="RVP_2"/>
    <property type="match status" value="2"/>
</dbReference>
<keyword evidence="4" id="KW-0808">Transferase</keyword>
<dbReference type="InterPro" id="IPR041577">
    <property type="entry name" value="RT_RNaseH_2"/>
</dbReference>
<dbReference type="Pfam" id="PF17919">
    <property type="entry name" value="RT_RNaseH_2"/>
    <property type="match status" value="2"/>
</dbReference>
<dbReference type="GO" id="GO:0003676">
    <property type="term" value="F:nucleic acid binding"/>
    <property type="evidence" value="ECO:0007669"/>
    <property type="project" value="InterPro"/>
</dbReference>
<evidence type="ECO:0000313" key="4">
    <source>
        <dbReference type="EMBL" id="GEU70248.1"/>
    </source>
</evidence>
<reference evidence="4" key="1">
    <citation type="journal article" date="2019" name="Sci. Rep.">
        <title>Draft genome of Tanacetum cinerariifolium, the natural source of mosquito coil.</title>
        <authorList>
            <person name="Yamashiro T."/>
            <person name="Shiraishi A."/>
            <person name="Satake H."/>
            <person name="Nakayama K."/>
        </authorList>
    </citation>
    <scope>NUCLEOTIDE SEQUENCE</scope>
</reference>
<dbReference type="PROSITE" id="PS50994">
    <property type="entry name" value="INTEGRASE"/>
    <property type="match status" value="1"/>
</dbReference>
<organism evidence="4">
    <name type="scientific">Tanacetum cinerariifolium</name>
    <name type="common">Dalmatian daisy</name>
    <name type="synonym">Chrysanthemum cinerariifolium</name>
    <dbReference type="NCBI Taxonomy" id="118510"/>
    <lineage>
        <taxon>Eukaryota</taxon>
        <taxon>Viridiplantae</taxon>
        <taxon>Streptophyta</taxon>
        <taxon>Embryophyta</taxon>
        <taxon>Tracheophyta</taxon>
        <taxon>Spermatophyta</taxon>
        <taxon>Magnoliopsida</taxon>
        <taxon>eudicotyledons</taxon>
        <taxon>Gunneridae</taxon>
        <taxon>Pentapetalae</taxon>
        <taxon>asterids</taxon>
        <taxon>campanulids</taxon>
        <taxon>Asterales</taxon>
        <taxon>Asteraceae</taxon>
        <taxon>Asteroideae</taxon>
        <taxon>Anthemideae</taxon>
        <taxon>Anthemidinae</taxon>
        <taxon>Tanacetum</taxon>
    </lineage>
</organism>
<feature type="domain" description="Integrase catalytic" evidence="3">
    <location>
        <begin position="178"/>
        <end position="363"/>
    </location>
</feature>
<dbReference type="InterPro" id="IPR050951">
    <property type="entry name" value="Retrovirus_Pol_polyprotein"/>
</dbReference>
<dbReference type="Gene3D" id="3.30.420.10">
    <property type="entry name" value="Ribonuclease H-like superfamily/Ribonuclease H"/>
    <property type="match status" value="1"/>
</dbReference>
<dbReference type="Gene3D" id="3.10.10.10">
    <property type="entry name" value="HIV Type 1 Reverse Transcriptase, subunit A, domain 1"/>
    <property type="match status" value="3"/>
</dbReference>
<dbReference type="InterPro" id="IPR001584">
    <property type="entry name" value="Integrase_cat-core"/>
</dbReference>
<evidence type="ECO:0000256" key="1">
    <source>
        <dbReference type="SAM" id="Coils"/>
    </source>
</evidence>
<gene>
    <name evidence="4" type="ORF">Tci_042226</name>
</gene>
<dbReference type="GO" id="GO:0015074">
    <property type="term" value="P:DNA integration"/>
    <property type="evidence" value="ECO:0007669"/>
    <property type="project" value="InterPro"/>
</dbReference>
<keyword evidence="4" id="KW-0548">Nucleotidyltransferase</keyword>
<dbReference type="PANTHER" id="PTHR37984:SF15">
    <property type="entry name" value="INTEGRASE CATALYTIC DOMAIN-CONTAINING PROTEIN"/>
    <property type="match status" value="1"/>
</dbReference>